<evidence type="ECO:0000256" key="2">
    <source>
        <dbReference type="SAM" id="Phobius"/>
    </source>
</evidence>
<proteinExistence type="predicted"/>
<dbReference type="EMBL" id="JAQAGZ010000038">
    <property type="protein sequence ID" value="MCZ8517436.1"/>
    <property type="molecule type" value="Genomic_DNA"/>
</dbReference>
<keyword evidence="1" id="KW-0175">Coiled coil</keyword>
<dbReference type="Pfam" id="PF14584">
    <property type="entry name" value="DUF4446"/>
    <property type="match status" value="1"/>
</dbReference>
<protein>
    <submittedName>
        <fullName evidence="3">DUF4446 family protein</fullName>
    </submittedName>
</protein>
<feature type="coiled-coil region" evidence="1">
    <location>
        <begin position="58"/>
        <end position="85"/>
    </location>
</feature>
<keyword evidence="2" id="KW-0472">Membrane</keyword>
<evidence type="ECO:0000256" key="1">
    <source>
        <dbReference type="SAM" id="Coils"/>
    </source>
</evidence>
<dbReference type="InterPro" id="IPR027981">
    <property type="entry name" value="DUF4446"/>
</dbReference>
<keyword evidence="4" id="KW-1185">Reference proteome</keyword>
<keyword evidence="2" id="KW-1133">Transmembrane helix</keyword>
<feature type="transmembrane region" description="Helical" evidence="2">
    <location>
        <begin position="12"/>
        <end position="35"/>
    </location>
</feature>
<evidence type="ECO:0000313" key="3">
    <source>
        <dbReference type="EMBL" id="MCZ8517436.1"/>
    </source>
</evidence>
<keyword evidence="2" id="KW-0812">Transmembrane</keyword>
<sequence length="164" mass="18763">MGNTYTDIPVEVILGACGLLIFIFLVLLITMWIKLNKLRRNYVRMLNGSGETSVEGLLIQLQERLNEQADRSREADLRIDEIRKQMRTMKSNVGMYRYNAFAEAGSDLSFSVALLDEEQSGFVLTGIHNRDHTYVYAKPIEHAQSKYTLSPEEKEAIIQCSQKK</sequence>
<organism evidence="3 4">
    <name type="scientific">Paenibacillus gyeongsangnamensis</name>
    <dbReference type="NCBI Taxonomy" id="3388067"/>
    <lineage>
        <taxon>Bacteria</taxon>
        <taxon>Bacillati</taxon>
        <taxon>Bacillota</taxon>
        <taxon>Bacilli</taxon>
        <taxon>Bacillales</taxon>
        <taxon>Paenibacillaceae</taxon>
        <taxon>Paenibacillus</taxon>
    </lineage>
</organism>
<dbReference type="Proteomes" id="UP001527882">
    <property type="component" value="Unassembled WGS sequence"/>
</dbReference>
<gene>
    <name evidence="3" type="ORF">O9H85_34855</name>
</gene>
<comment type="caution">
    <text evidence="3">The sequence shown here is derived from an EMBL/GenBank/DDBJ whole genome shotgun (WGS) entry which is preliminary data.</text>
</comment>
<evidence type="ECO:0000313" key="4">
    <source>
        <dbReference type="Proteomes" id="UP001527882"/>
    </source>
</evidence>
<dbReference type="RefSeq" id="WP_269885964.1">
    <property type="nucleotide sequence ID" value="NZ_JAQAGZ010000038.1"/>
</dbReference>
<name>A0ABT4QKP9_9BACL</name>
<reference evidence="3 4" key="1">
    <citation type="submission" date="2022-12" db="EMBL/GenBank/DDBJ databases">
        <title>Draft genome sequence of Paenibacillus sp. dW9.</title>
        <authorList>
            <person name="Choi E.-W."/>
            <person name="Kim D.-U."/>
        </authorList>
    </citation>
    <scope>NUCLEOTIDE SEQUENCE [LARGE SCALE GENOMIC DNA]</scope>
    <source>
        <strain evidence="4">dW9</strain>
    </source>
</reference>
<accession>A0ABT4QKP9</accession>